<gene>
    <name evidence="4" type="ORF">G2W53_012872</name>
</gene>
<organism evidence="4 5">
    <name type="scientific">Senna tora</name>
    <dbReference type="NCBI Taxonomy" id="362788"/>
    <lineage>
        <taxon>Eukaryota</taxon>
        <taxon>Viridiplantae</taxon>
        <taxon>Streptophyta</taxon>
        <taxon>Embryophyta</taxon>
        <taxon>Tracheophyta</taxon>
        <taxon>Spermatophyta</taxon>
        <taxon>Magnoliopsida</taxon>
        <taxon>eudicotyledons</taxon>
        <taxon>Gunneridae</taxon>
        <taxon>Pentapetalae</taxon>
        <taxon>rosids</taxon>
        <taxon>fabids</taxon>
        <taxon>Fabales</taxon>
        <taxon>Fabaceae</taxon>
        <taxon>Caesalpinioideae</taxon>
        <taxon>Cassia clade</taxon>
        <taxon>Senna</taxon>
    </lineage>
</organism>
<dbReference type="GO" id="GO:0019005">
    <property type="term" value="C:SCF ubiquitin ligase complex"/>
    <property type="evidence" value="ECO:0007669"/>
    <property type="project" value="UniProtKB-UniRule"/>
</dbReference>
<dbReference type="SUPFAM" id="SSF81383">
    <property type="entry name" value="F-box domain"/>
    <property type="match status" value="1"/>
</dbReference>
<dbReference type="GO" id="GO:0009740">
    <property type="term" value="P:gibberellic acid mediated signaling pathway"/>
    <property type="evidence" value="ECO:0007669"/>
    <property type="project" value="TreeGrafter"/>
</dbReference>
<evidence type="ECO:0000313" key="5">
    <source>
        <dbReference type="Proteomes" id="UP000634136"/>
    </source>
</evidence>
<dbReference type="GO" id="GO:0016567">
    <property type="term" value="P:protein ubiquitination"/>
    <property type="evidence" value="ECO:0007669"/>
    <property type="project" value="UniProtKB-UniRule"/>
</dbReference>
<evidence type="ECO:0000256" key="2">
    <source>
        <dbReference type="SAM" id="MobiDB-lite"/>
    </source>
</evidence>
<evidence type="ECO:0000256" key="1">
    <source>
        <dbReference type="RuleBase" id="RU369085"/>
    </source>
</evidence>
<name>A0A834WSN1_9FABA</name>
<dbReference type="SMART" id="SM00256">
    <property type="entry name" value="FBOX"/>
    <property type="match status" value="1"/>
</dbReference>
<protein>
    <recommendedName>
        <fullName evidence="1">F-box protein</fullName>
    </recommendedName>
</protein>
<dbReference type="PROSITE" id="PS50181">
    <property type="entry name" value="FBOX"/>
    <property type="match status" value="1"/>
</dbReference>
<evidence type="ECO:0000259" key="3">
    <source>
        <dbReference type="PROSITE" id="PS50181"/>
    </source>
</evidence>
<dbReference type="GO" id="GO:0031146">
    <property type="term" value="P:SCF-dependent proteasomal ubiquitin-dependent protein catabolic process"/>
    <property type="evidence" value="ECO:0007669"/>
    <property type="project" value="UniProtKB-UniRule"/>
</dbReference>
<dbReference type="PANTHER" id="PTHR12874:SF28">
    <property type="entry name" value="F-BOX PROTEIN"/>
    <property type="match status" value="1"/>
</dbReference>
<comment type="subcellular location">
    <subcellularLocation>
        <location evidence="1">Nucleus</location>
    </subcellularLocation>
</comment>
<sequence length="470" mass="53533">MANLKDLNCTDDERGSLSFTEFPEDVQLCILSFLTPSEIATFACTSKRFGSLCTNDSKLWFSLCDRKWGSKTQIAKWGNGKITYRLLYKTLSEWENLIGFWRRSGQGSIAYASPSLVFFEWGPSFLAGSRISPSKTGAYGVIKSPFLLMSLSPEGQIVNFLDPDGRTEMSGEFSISDQFDSFENELIPVNVGFMGKTHFVVEENQNYMYFNCQDRRKHGFRRSSSGTNLSGEDYSVGEDVIGAESGGSPGSLPDRLMSDIYQHFANRTSPGSDKSRKQRRKEKERLARRKWEPEHFVKIVHCAPTPSRPLQGLWKVLSLSFNLLYKNFILCLVKAVKFRCNILLKLFIAFIFYAPVFWTSNTTFLESPFTPDEEYLYDSRIHLRPPEADSEAQEQLPWTENEVVNRILHINSSYDLVIPDLTGTINPRSAEGRIWEYQNGSFGFGFLRDNFIIDLKHIANDGCILDLSTD</sequence>
<keyword evidence="1" id="KW-0539">Nucleus</keyword>
<comment type="subunit">
    <text evidence="1">Component of the SCF-type E3 ligase complex.</text>
</comment>
<evidence type="ECO:0000313" key="4">
    <source>
        <dbReference type="EMBL" id="KAF7830539.1"/>
    </source>
</evidence>
<dbReference type="PANTHER" id="PTHR12874">
    <property type="entry name" value="F-BOX ONLY PROTEIN 48-RELATED"/>
    <property type="match status" value="1"/>
</dbReference>
<dbReference type="Proteomes" id="UP000634136">
    <property type="component" value="Unassembled WGS sequence"/>
</dbReference>
<keyword evidence="1" id="KW-0833">Ubl conjugation pathway</keyword>
<dbReference type="OrthoDB" id="1924875at2759"/>
<reference evidence="4" key="1">
    <citation type="submission" date="2020-09" db="EMBL/GenBank/DDBJ databases">
        <title>Genome-Enabled Discovery of Anthraquinone Biosynthesis in Senna tora.</title>
        <authorList>
            <person name="Kang S.-H."/>
            <person name="Pandey R.P."/>
            <person name="Lee C.-M."/>
            <person name="Sim J.-S."/>
            <person name="Jeong J.-T."/>
            <person name="Choi B.-S."/>
            <person name="Jung M."/>
            <person name="Ginzburg D."/>
            <person name="Zhao K."/>
            <person name="Won S.Y."/>
            <person name="Oh T.-J."/>
            <person name="Yu Y."/>
            <person name="Kim N.-H."/>
            <person name="Lee O.R."/>
            <person name="Lee T.-H."/>
            <person name="Bashyal P."/>
            <person name="Kim T.-S."/>
            <person name="Lee W.-H."/>
            <person name="Kawkins C."/>
            <person name="Kim C.-K."/>
            <person name="Kim J.S."/>
            <person name="Ahn B.O."/>
            <person name="Rhee S.Y."/>
            <person name="Sohng J.K."/>
        </authorList>
    </citation>
    <scope>NUCLEOTIDE SEQUENCE</scope>
    <source>
        <tissue evidence="4">Leaf</tissue>
    </source>
</reference>
<dbReference type="EMBL" id="JAAIUW010000005">
    <property type="protein sequence ID" value="KAF7830539.1"/>
    <property type="molecule type" value="Genomic_DNA"/>
</dbReference>
<proteinExistence type="predicted"/>
<dbReference type="Pfam" id="PF12937">
    <property type="entry name" value="F-box-like"/>
    <property type="match status" value="1"/>
</dbReference>
<dbReference type="InterPro" id="IPR001810">
    <property type="entry name" value="F-box_dom"/>
</dbReference>
<comment type="function">
    <text evidence="1">Acts as a component of a SCF E3 ubiquitin ligase complexes.</text>
</comment>
<feature type="region of interest" description="Disordered" evidence="2">
    <location>
        <begin position="265"/>
        <end position="286"/>
    </location>
</feature>
<feature type="domain" description="F-box" evidence="3">
    <location>
        <begin position="16"/>
        <end position="63"/>
    </location>
</feature>
<dbReference type="GO" id="GO:0005737">
    <property type="term" value="C:cytoplasm"/>
    <property type="evidence" value="ECO:0007669"/>
    <property type="project" value="TreeGrafter"/>
</dbReference>
<dbReference type="InterPro" id="IPR036047">
    <property type="entry name" value="F-box-like_dom_sf"/>
</dbReference>
<keyword evidence="5" id="KW-1185">Reference proteome</keyword>
<comment type="caution">
    <text evidence="4">The sequence shown here is derived from an EMBL/GenBank/DDBJ whole genome shotgun (WGS) entry which is preliminary data.</text>
</comment>
<dbReference type="CDD" id="cd09917">
    <property type="entry name" value="F-box_SF"/>
    <property type="match status" value="1"/>
</dbReference>
<comment type="pathway">
    <text evidence="1">Protein modification; protein ubiquitination.</text>
</comment>
<accession>A0A834WSN1</accession>
<dbReference type="AlphaFoldDB" id="A0A834WSN1"/>
<dbReference type="Gene3D" id="1.20.1280.50">
    <property type="match status" value="1"/>
</dbReference>
<dbReference type="GO" id="GO:0005634">
    <property type="term" value="C:nucleus"/>
    <property type="evidence" value="ECO:0007669"/>
    <property type="project" value="UniProtKB-SubCell"/>
</dbReference>